<name>A0A0C1QGA0_9RICK</name>
<evidence type="ECO:0000313" key="10">
    <source>
        <dbReference type="EMBL" id="KIE04579.1"/>
    </source>
</evidence>
<dbReference type="InterPro" id="IPR002306">
    <property type="entry name" value="Trp-tRNA-ligase"/>
</dbReference>
<feature type="binding site" evidence="8">
    <location>
        <begin position="14"/>
        <end position="16"/>
    </location>
    <ligand>
        <name>ATP</name>
        <dbReference type="ChEBI" id="CHEBI:30616"/>
    </ligand>
</feature>
<dbReference type="GO" id="GO:0004830">
    <property type="term" value="F:tryptophan-tRNA ligase activity"/>
    <property type="evidence" value="ECO:0007669"/>
    <property type="project" value="UniProtKB-UniRule"/>
</dbReference>
<gene>
    <name evidence="10" type="primary">trpS_2</name>
    <name evidence="8" type="synonym">trpS</name>
    <name evidence="10" type="ORF">NF27_HJ00320</name>
</gene>
<dbReference type="RefSeq" id="WP_039458284.1">
    <property type="nucleotide sequence ID" value="NZ_JSWE01000180.1"/>
</dbReference>
<dbReference type="Gene3D" id="3.40.50.620">
    <property type="entry name" value="HUPs"/>
    <property type="match status" value="1"/>
</dbReference>
<dbReference type="InterPro" id="IPR001412">
    <property type="entry name" value="aa-tRNA-synth_I_CS"/>
</dbReference>
<dbReference type="InterPro" id="IPR014729">
    <property type="entry name" value="Rossmann-like_a/b/a_fold"/>
</dbReference>
<keyword evidence="3 8" id="KW-0547">Nucleotide-binding</keyword>
<evidence type="ECO:0000256" key="8">
    <source>
        <dbReference type="HAMAP-Rule" id="MF_00140"/>
    </source>
</evidence>
<dbReference type="Proteomes" id="UP000031258">
    <property type="component" value="Unassembled WGS sequence"/>
</dbReference>
<organism evidence="10 11">
    <name type="scientific">Candidatus Jidaibacter acanthamoebae</name>
    <dbReference type="NCBI Taxonomy" id="86105"/>
    <lineage>
        <taxon>Bacteria</taxon>
        <taxon>Pseudomonadati</taxon>
        <taxon>Pseudomonadota</taxon>
        <taxon>Alphaproteobacteria</taxon>
        <taxon>Rickettsiales</taxon>
        <taxon>Candidatus Midichloriaceae</taxon>
        <taxon>Candidatus Jidaibacter</taxon>
    </lineage>
</organism>
<comment type="caution">
    <text evidence="10">The sequence shown here is derived from an EMBL/GenBank/DDBJ whole genome shotgun (WGS) entry which is preliminary data.</text>
</comment>
<dbReference type="PANTHER" id="PTHR43766">
    <property type="entry name" value="TRYPTOPHAN--TRNA LIGASE, MITOCHONDRIAL"/>
    <property type="match status" value="1"/>
</dbReference>
<evidence type="ECO:0000256" key="9">
    <source>
        <dbReference type="RuleBase" id="RU363036"/>
    </source>
</evidence>
<dbReference type="FunFam" id="1.10.240.10:FF:000002">
    <property type="entry name" value="Tryptophan--tRNA ligase"/>
    <property type="match status" value="1"/>
</dbReference>
<dbReference type="PATRIC" id="fig|86105.3.peg.1598"/>
<evidence type="ECO:0000256" key="3">
    <source>
        <dbReference type="ARBA" id="ARBA00022741"/>
    </source>
</evidence>
<dbReference type="PANTHER" id="PTHR43766:SF1">
    <property type="entry name" value="TRYPTOPHAN--TRNA LIGASE, MITOCHONDRIAL"/>
    <property type="match status" value="1"/>
</dbReference>
<keyword evidence="6 8" id="KW-0030">Aminoacyl-tRNA synthetase</keyword>
<keyword evidence="5 8" id="KW-0648">Protein biosynthesis</keyword>
<keyword evidence="2 8" id="KW-0436">Ligase</keyword>
<dbReference type="SUPFAM" id="SSF52374">
    <property type="entry name" value="Nucleotidylyl transferase"/>
    <property type="match status" value="1"/>
</dbReference>
<feature type="binding site" evidence="8">
    <location>
        <begin position="22"/>
        <end position="23"/>
    </location>
    <ligand>
        <name>ATP</name>
        <dbReference type="ChEBI" id="CHEBI:30616"/>
    </ligand>
</feature>
<dbReference type="InterPro" id="IPR002305">
    <property type="entry name" value="aa-tRNA-synth_Ic"/>
</dbReference>
<dbReference type="NCBIfam" id="TIGR00233">
    <property type="entry name" value="trpS"/>
    <property type="match status" value="1"/>
</dbReference>
<comment type="subunit">
    <text evidence="8">Homodimer.</text>
</comment>
<feature type="binding site" evidence="8">
    <location>
        <begin position="150"/>
        <end position="152"/>
    </location>
    <ligand>
        <name>ATP</name>
        <dbReference type="ChEBI" id="CHEBI:30616"/>
    </ligand>
</feature>
<comment type="subcellular location">
    <subcellularLocation>
        <location evidence="8">Cytoplasm</location>
    </subcellularLocation>
</comment>
<keyword evidence="4 8" id="KW-0067">ATP-binding</keyword>
<dbReference type="OrthoDB" id="9801042at2"/>
<proteinExistence type="inferred from homology"/>
<evidence type="ECO:0000256" key="2">
    <source>
        <dbReference type="ARBA" id="ARBA00022598"/>
    </source>
</evidence>
<dbReference type="STRING" id="86105.NF27_HJ00320"/>
<sequence length="334" mass="37555">MHTSTTKRVFSGLQPTGNLTLGNYLGAIMNWVKMQNEYECIFCLVDQHAITLPHDPKQLRQNLLTNLAAYLACGLDPEKSIIFNQASVSAHAELAWIFSCITPLGWLNRMTQFKEKAGKDRENASLGLYSYPVLMAADILLYHATHIPVGDDQIQHIELARDIAGAFNRRFGSEYFKLPNAITHKIATRIMSLQDGTKKMSKSDPSDWARINLIDDNDIIAKKIKKAKTDAIGEIYYDKENRPEISNLLTIYATLENKSIEEVSAKLSGFNNAKFKDALSELLIEKLSPIRTSINDLVKNEDYLLSVFESGKERANEIASKTINQVKEIVGFIL</sequence>
<evidence type="ECO:0000313" key="11">
    <source>
        <dbReference type="Proteomes" id="UP000031258"/>
    </source>
</evidence>
<evidence type="ECO:0000256" key="5">
    <source>
        <dbReference type="ARBA" id="ARBA00022917"/>
    </source>
</evidence>
<feature type="binding site" evidence="8">
    <location>
        <begin position="199"/>
        <end position="203"/>
    </location>
    <ligand>
        <name>ATP</name>
        <dbReference type="ChEBI" id="CHEBI:30616"/>
    </ligand>
</feature>
<dbReference type="GO" id="GO:0005524">
    <property type="term" value="F:ATP binding"/>
    <property type="evidence" value="ECO:0007669"/>
    <property type="project" value="UniProtKB-UniRule"/>
</dbReference>
<evidence type="ECO:0000256" key="4">
    <source>
        <dbReference type="ARBA" id="ARBA00022840"/>
    </source>
</evidence>
<feature type="short sequence motif" description="'KMSKS' region" evidence="8">
    <location>
        <begin position="199"/>
        <end position="203"/>
    </location>
</feature>
<evidence type="ECO:0000256" key="7">
    <source>
        <dbReference type="ARBA" id="ARBA00049929"/>
    </source>
</evidence>
<dbReference type="HAMAP" id="MF_00140_B">
    <property type="entry name" value="Trp_tRNA_synth_B"/>
    <property type="match status" value="1"/>
</dbReference>
<dbReference type="GO" id="GO:0005737">
    <property type="term" value="C:cytoplasm"/>
    <property type="evidence" value="ECO:0007669"/>
    <property type="project" value="UniProtKB-SubCell"/>
</dbReference>
<comment type="function">
    <text evidence="8">Catalyzes the attachment of tryptophan to tRNA(Trp).</text>
</comment>
<keyword evidence="8" id="KW-0963">Cytoplasm</keyword>
<dbReference type="AlphaFoldDB" id="A0A0C1QGA0"/>
<dbReference type="EMBL" id="JSWE01000180">
    <property type="protein sequence ID" value="KIE04579.1"/>
    <property type="molecule type" value="Genomic_DNA"/>
</dbReference>
<dbReference type="CDD" id="cd00806">
    <property type="entry name" value="TrpRS_core"/>
    <property type="match status" value="1"/>
</dbReference>
<comment type="similarity">
    <text evidence="1 8 9">Belongs to the class-I aminoacyl-tRNA synthetase family.</text>
</comment>
<reference evidence="10 11" key="1">
    <citation type="submission" date="2014-11" db="EMBL/GenBank/DDBJ databases">
        <title>A Rickettsiales Symbiont of Amoebae With Ancient Features.</title>
        <authorList>
            <person name="Schulz F."/>
            <person name="Martijn J."/>
            <person name="Wascher F."/>
            <person name="Kostanjsek R."/>
            <person name="Ettema T.J."/>
            <person name="Horn M."/>
        </authorList>
    </citation>
    <scope>NUCLEOTIDE SEQUENCE [LARGE SCALE GENOMIC DNA]</scope>
    <source>
        <strain evidence="10 11">UWC36</strain>
    </source>
</reference>
<keyword evidence="11" id="KW-1185">Reference proteome</keyword>
<comment type="catalytic activity">
    <reaction evidence="7 8">
        <text>tRNA(Trp) + L-tryptophan + ATP = L-tryptophyl-tRNA(Trp) + AMP + diphosphate + H(+)</text>
        <dbReference type="Rhea" id="RHEA:24080"/>
        <dbReference type="Rhea" id="RHEA-COMP:9671"/>
        <dbReference type="Rhea" id="RHEA-COMP:9705"/>
        <dbReference type="ChEBI" id="CHEBI:15378"/>
        <dbReference type="ChEBI" id="CHEBI:30616"/>
        <dbReference type="ChEBI" id="CHEBI:33019"/>
        <dbReference type="ChEBI" id="CHEBI:57912"/>
        <dbReference type="ChEBI" id="CHEBI:78442"/>
        <dbReference type="ChEBI" id="CHEBI:78535"/>
        <dbReference type="ChEBI" id="CHEBI:456215"/>
        <dbReference type="EC" id="6.1.1.2"/>
    </reaction>
</comment>
<feature type="short sequence motif" description="'HIGH' region" evidence="8">
    <location>
        <begin position="15"/>
        <end position="23"/>
    </location>
</feature>
<dbReference type="Pfam" id="PF00579">
    <property type="entry name" value="tRNA-synt_1b"/>
    <property type="match status" value="1"/>
</dbReference>
<dbReference type="Gene3D" id="1.10.240.10">
    <property type="entry name" value="Tyrosyl-Transfer RNA Synthetase"/>
    <property type="match status" value="1"/>
</dbReference>
<protein>
    <recommendedName>
        <fullName evidence="8">Tryptophan--tRNA ligase</fullName>
        <ecNumber evidence="8">6.1.1.2</ecNumber>
    </recommendedName>
    <alternativeName>
        <fullName evidence="8">Tryptophanyl-tRNA synthetase</fullName>
        <shortName evidence="8">TrpRS</shortName>
    </alternativeName>
</protein>
<evidence type="ECO:0000256" key="6">
    <source>
        <dbReference type="ARBA" id="ARBA00023146"/>
    </source>
</evidence>
<accession>A0A0C1QGA0</accession>
<dbReference type="GO" id="GO:0006436">
    <property type="term" value="P:tryptophanyl-tRNA aminoacylation"/>
    <property type="evidence" value="ECO:0007669"/>
    <property type="project" value="UniProtKB-UniRule"/>
</dbReference>
<evidence type="ECO:0000256" key="1">
    <source>
        <dbReference type="ARBA" id="ARBA00005594"/>
    </source>
</evidence>
<dbReference type="PROSITE" id="PS00178">
    <property type="entry name" value="AA_TRNA_LIGASE_I"/>
    <property type="match status" value="1"/>
</dbReference>
<dbReference type="FunFam" id="3.40.50.620:FF:000082">
    <property type="entry name" value="MSW1p Mitochondrial tryptophanyl-tRNA synthetase"/>
    <property type="match status" value="1"/>
</dbReference>
<dbReference type="PRINTS" id="PR01039">
    <property type="entry name" value="TRNASYNTHTRP"/>
</dbReference>
<dbReference type="InterPro" id="IPR050203">
    <property type="entry name" value="Trp-tRNA_synthetase"/>
</dbReference>
<feature type="binding site" evidence="8">
    <location>
        <position position="138"/>
    </location>
    <ligand>
        <name>L-tryptophan</name>
        <dbReference type="ChEBI" id="CHEBI:57912"/>
    </ligand>
</feature>
<dbReference type="InterPro" id="IPR024109">
    <property type="entry name" value="Trp-tRNA-ligase_bac-type"/>
</dbReference>
<feature type="binding site" evidence="8">
    <location>
        <position position="190"/>
    </location>
    <ligand>
        <name>ATP</name>
        <dbReference type="ChEBI" id="CHEBI:30616"/>
    </ligand>
</feature>
<dbReference type="EC" id="6.1.1.2" evidence="8"/>